<reference evidence="2" key="1">
    <citation type="journal article" date="2014" name="Int. J. Syst. Evol. Microbiol.">
        <title>Complete genome sequence of Corynebacterium casei LMG S-19264T (=DSM 44701T), isolated from a smear-ripened cheese.</title>
        <authorList>
            <consortium name="US DOE Joint Genome Institute (JGI-PGF)"/>
            <person name="Walter F."/>
            <person name="Albersmeier A."/>
            <person name="Kalinowski J."/>
            <person name="Ruckert C."/>
        </authorList>
    </citation>
    <scope>NUCLEOTIDE SEQUENCE</scope>
    <source>
        <strain evidence="2">CGMCC 1.15448</strain>
    </source>
</reference>
<dbReference type="Gene3D" id="1.25.40.10">
    <property type="entry name" value="Tetratricopeptide repeat domain"/>
    <property type="match status" value="1"/>
</dbReference>
<feature type="signal peptide" evidence="1">
    <location>
        <begin position="1"/>
        <end position="21"/>
    </location>
</feature>
<dbReference type="InterPro" id="IPR011990">
    <property type="entry name" value="TPR-like_helical_dom_sf"/>
</dbReference>
<evidence type="ECO:0000313" key="3">
    <source>
        <dbReference type="Proteomes" id="UP000607559"/>
    </source>
</evidence>
<comment type="caution">
    <text evidence="2">The sequence shown here is derived from an EMBL/GenBank/DDBJ whole genome shotgun (WGS) entry which is preliminary data.</text>
</comment>
<protein>
    <recommendedName>
        <fullName evidence="4">Tetratricopeptide repeat protein</fullName>
    </recommendedName>
</protein>
<gene>
    <name evidence="2" type="ORF">GCM10011511_55260</name>
</gene>
<organism evidence="2 3">
    <name type="scientific">Puia dinghuensis</name>
    <dbReference type="NCBI Taxonomy" id="1792502"/>
    <lineage>
        <taxon>Bacteria</taxon>
        <taxon>Pseudomonadati</taxon>
        <taxon>Bacteroidota</taxon>
        <taxon>Chitinophagia</taxon>
        <taxon>Chitinophagales</taxon>
        <taxon>Chitinophagaceae</taxon>
        <taxon>Puia</taxon>
    </lineage>
</organism>
<dbReference type="EMBL" id="BMJC01000008">
    <property type="protein sequence ID" value="GGB24304.1"/>
    <property type="molecule type" value="Genomic_DNA"/>
</dbReference>
<keyword evidence="1" id="KW-0732">Signal</keyword>
<evidence type="ECO:0008006" key="4">
    <source>
        <dbReference type="Google" id="ProtNLM"/>
    </source>
</evidence>
<evidence type="ECO:0000256" key="1">
    <source>
        <dbReference type="SAM" id="SignalP"/>
    </source>
</evidence>
<evidence type="ECO:0000313" key="2">
    <source>
        <dbReference type="EMBL" id="GGB24304.1"/>
    </source>
</evidence>
<dbReference type="SUPFAM" id="SSF48452">
    <property type="entry name" value="TPR-like"/>
    <property type="match status" value="1"/>
</dbReference>
<proteinExistence type="predicted"/>
<dbReference type="Proteomes" id="UP000607559">
    <property type="component" value="Unassembled WGS sequence"/>
</dbReference>
<dbReference type="RefSeq" id="WP_188937914.1">
    <property type="nucleotide sequence ID" value="NZ_BMJC01000008.1"/>
</dbReference>
<keyword evidence="3" id="KW-1185">Reference proteome</keyword>
<sequence>MKKFFLLLIALWLFTRLECRADVKFVDFKKIDPSGQYVSQQHFLLANLVYYDHWSPDWVYDVSKDSLIGELKTCLTLFAPLKANVYETDLLLGEIAHYLYNLNQQSYYDTAEAYYLKAIAADESDCRGYWFLGYHYSQSDELKKGVSCFNKAVKLVNSATANEFWQEYAFAMYAVGMPSHCRYGLDHYLKGGGSSLMATMMDSTLKMKSVRADPDSSYSTNELWQPDRQGKKVTFLSRPLGIKFAADSNWEMQMNGFVKRLTAVAMQPPVVTSPKGANIGFSIALVMHVAGEGEKLTDFMASFMKMGGVRDAAFPFADKFPTGVSYTFQNKNLYSDRGGAHIHFIGIERSAPPYPGMSLEDQGEEMKGEPGKVNFYTPSIIRTRFPGRIFYLFLLDTCEDIHEVSWNTFKEVVNGMKLD</sequence>
<dbReference type="AlphaFoldDB" id="A0A8J2XWI9"/>
<accession>A0A8J2XWI9</accession>
<name>A0A8J2XWI9_9BACT</name>
<feature type="chain" id="PRO_5035239157" description="Tetratricopeptide repeat protein" evidence="1">
    <location>
        <begin position="22"/>
        <end position="419"/>
    </location>
</feature>
<reference evidence="2" key="2">
    <citation type="submission" date="2020-09" db="EMBL/GenBank/DDBJ databases">
        <authorList>
            <person name="Sun Q."/>
            <person name="Zhou Y."/>
        </authorList>
    </citation>
    <scope>NUCLEOTIDE SEQUENCE</scope>
    <source>
        <strain evidence="2">CGMCC 1.15448</strain>
    </source>
</reference>